<dbReference type="Proteomes" id="UP000826271">
    <property type="component" value="Unassembled WGS sequence"/>
</dbReference>
<feature type="compositionally biased region" description="Basic and acidic residues" evidence="1">
    <location>
        <begin position="125"/>
        <end position="150"/>
    </location>
</feature>
<dbReference type="EMBL" id="WHWC01000005">
    <property type="protein sequence ID" value="KAG8382581.1"/>
    <property type="molecule type" value="Genomic_DNA"/>
</dbReference>
<keyword evidence="3" id="KW-1185">Reference proteome</keyword>
<reference evidence="2" key="1">
    <citation type="submission" date="2019-10" db="EMBL/GenBank/DDBJ databases">
        <authorList>
            <person name="Zhang R."/>
            <person name="Pan Y."/>
            <person name="Wang J."/>
            <person name="Ma R."/>
            <person name="Yu S."/>
        </authorList>
    </citation>
    <scope>NUCLEOTIDE SEQUENCE</scope>
    <source>
        <strain evidence="2">LA-IB0</strain>
        <tissue evidence="2">Leaf</tissue>
    </source>
</reference>
<gene>
    <name evidence="2" type="ORF">BUALT_Bualt05G0092500</name>
</gene>
<evidence type="ECO:0000256" key="1">
    <source>
        <dbReference type="SAM" id="MobiDB-lite"/>
    </source>
</evidence>
<proteinExistence type="predicted"/>
<organism evidence="2 3">
    <name type="scientific">Buddleja alternifolia</name>
    <dbReference type="NCBI Taxonomy" id="168488"/>
    <lineage>
        <taxon>Eukaryota</taxon>
        <taxon>Viridiplantae</taxon>
        <taxon>Streptophyta</taxon>
        <taxon>Embryophyta</taxon>
        <taxon>Tracheophyta</taxon>
        <taxon>Spermatophyta</taxon>
        <taxon>Magnoliopsida</taxon>
        <taxon>eudicotyledons</taxon>
        <taxon>Gunneridae</taxon>
        <taxon>Pentapetalae</taxon>
        <taxon>asterids</taxon>
        <taxon>lamiids</taxon>
        <taxon>Lamiales</taxon>
        <taxon>Scrophulariaceae</taxon>
        <taxon>Buddlejeae</taxon>
        <taxon>Buddleja</taxon>
    </lineage>
</organism>
<name>A0AAV6XHV5_9LAMI</name>
<protein>
    <submittedName>
        <fullName evidence="2">Uncharacterized protein</fullName>
    </submittedName>
</protein>
<feature type="region of interest" description="Disordered" evidence="1">
    <location>
        <begin position="125"/>
        <end position="151"/>
    </location>
</feature>
<sequence length="244" mass="28011">MKEMRQRLGGSLTLLPRGVPFGPQVLVEELSYNFRAPNIMEYDRSADHMKEPLKHSRSIYEDSMLLLSRSLRSVSAEVLANAFSHGLNDGKFFLSLVKKSVTDFDNLLDRAKKYINMEEDVRMKEAEVKKAPKEKKDAGQTSRRPLETSEKQTYMEIDQRENYSDKDKDVMAIKNKGKDIHIQAKVKPVEELIFVDLVLGDPSKVARIGSQLELELAFRLPSYFGITRASLLGEMKTWWALIQR</sequence>
<evidence type="ECO:0000313" key="2">
    <source>
        <dbReference type="EMBL" id="KAG8382581.1"/>
    </source>
</evidence>
<dbReference type="AlphaFoldDB" id="A0AAV6XHV5"/>
<comment type="caution">
    <text evidence="2">The sequence shown here is derived from an EMBL/GenBank/DDBJ whole genome shotgun (WGS) entry which is preliminary data.</text>
</comment>
<evidence type="ECO:0000313" key="3">
    <source>
        <dbReference type="Proteomes" id="UP000826271"/>
    </source>
</evidence>
<accession>A0AAV6XHV5</accession>